<dbReference type="SMART" id="SM00304">
    <property type="entry name" value="HAMP"/>
    <property type="match status" value="1"/>
</dbReference>
<dbReference type="Gene3D" id="6.10.340.10">
    <property type="match status" value="1"/>
</dbReference>
<dbReference type="Gene3D" id="3.30.565.10">
    <property type="entry name" value="Histidine kinase-like ATPase, C-terminal domain"/>
    <property type="match status" value="1"/>
</dbReference>
<dbReference type="InterPro" id="IPR003660">
    <property type="entry name" value="HAMP_dom"/>
</dbReference>
<evidence type="ECO:0000259" key="13">
    <source>
        <dbReference type="PROSITE" id="PS50109"/>
    </source>
</evidence>
<dbReference type="SMART" id="SM00387">
    <property type="entry name" value="HATPase_c"/>
    <property type="match status" value="1"/>
</dbReference>
<evidence type="ECO:0000256" key="10">
    <source>
        <dbReference type="ARBA" id="ARBA00023136"/>
    </source>
</evidence>
<dbReference type="SUPFAM" id="SSF55874">
    <property type="entry name" value="ATPase domain of HSP90 chaperone/DNA topoisomerase II/histidine kinase"/>
    <property type="match status" value="1"/>
</dbReference>
<comment type="catalytic activity">
    <reaction evidence="1">
        <text>ATP + protein L-histidine = ADP + protein N-phospho-L-histidine.</text>
        <dbReference type="EC" id="2.7.13.3"/>
    </reaction>
</comment>
<keyword evidence="7" id="KW-0418">Kinase</keyword>
<feature type="domain" description="Histidine kinase" evidence="13">
    <location>
        <begin position="321"/>
        <end position="541"/>
    </location>
</feature>
<evidence type="ECO:0000256" key="1">
    <source>
        <dbReference type="ARBA" id="ARBA00000085"/>
    </source>
</evidence>
<evidence type="ECO:0000256" key="4">
    <source>
        <dbReference type="ARBA" id="ARBA00022553"/>
    </source>
</evidence>
<dbReference type="CDD" id="cd00075">
    <property type="entry name" value="HATPase"/>
    <property type="match status" value="1"/>
</dbReference>
<feature type="transmembrane region" description="Helical" evidence="12">
    <location>
        <begin position="75"/>
        <end position="93"/>
    </location>
</feature>
<evidence type="ECO:0000313" key="16">
    <source>
        <dbReference type="Proteomes" id="UP001645859"/>
    </source>
</evidence>
<dbReference type="PANTHER" id="PTHR45436:SF5">
    <property type="entry name" value="SENSOR HISTIDINE KINASE TRCS"/>
    <property type="match status" value="1"/>
</dbReference>
<dbReference type="PRINTS" id="PR00344">
    <property type="entry name" value="BCTRLSENSOR"/>
</dbReference>
<dbReference type="Pfam" id="PF00512">
    <property type="entry name" value="HisKA"/>
    <property type="match status" value="1"/>
</dbReference>
<feature type="compositionally biased region" description="Low complexity" evidence="11">
    <location>
        <begin position="564"/>
        <end position="574"/>
    </location>
</feature>
<dbReference type="InterPro" id="IPR036097">
    <property type="entry name" value="HisK_dim/P_sf"/>
</dbReference>
<evidence type="ECO:0000256" key="6">
    <source>
        <dbReference type="ARBA" id="ARBA00022692"/>
    </source>
</evidence>
<protein>
    <recommendedName>
        <fullName evidence="3">histidine kinase</fullName>
        <ecNumber evidence="3">2.7.13.3</ecNumber>
    </recommendedName>
</protein>
<keyword evidence="10 12" id="KW-0472">Membrane</keyword>
<accession>A0ABS1SCX9</accession>
<dbReference type="InterPro" id="IPR036890">
    <property type="entry name" value="HATPase_C_sf"/>
</dbReference>
<keyword evidence="16" id="KW-1185">Reference proteome</keyword>
<reference evidence="15 16" key="1">
    <citation type="submission" date="2018-09" db="EMBL/GenBank/DDBJ databases">
        <title>Comparative genomics of Leucobacter spp.</title>
        <authorList>
            <person name="Reis A.C."/>
            <person name="Kolvenbach B.A."/>
            <person name="Corvini P.F.X."/>
            <person name="Nunes O.C."/>
        </authorList>
    </citation>
    <scope>NUCLEOTIDE SEQUENCE [LARGE SCALE GENOMIC DNA]</scope>
    <source>
        <strain evidence="15 16">TAN 31504</strain>
    </source>
</reference>
<evidence type="ECO:0000256" key="12">
    <source>
        <dbReference type="SAM" id="Phobius"/>
    </source>
</evidence>
<dbReference type="PROSITE" id="PS50885">
    <property type="entry name" value="HAMP"/>
    <property type="match status" value="1"/>
</dbReference>
<keyword evidence="6 12" id="KW-0812">Transmembrane</keyword>
<dbReference type="InterPro" id="IPR005467">
    <property type="entry name" value="His_kinase_dom"/>
</dbReference>
<gene>
    <name evidence="15" type="ORF">D3230_03655</name>
</gene>
<dbReference type="Gene3D" id="1.10.287.130">
    <property type="match status" value="1"/>
</dbReference>
<dbReference type="RefSeq" id="WP_202343680.1">
    <property type="nucleotide sequence ID" value="NZ_BAAAPI010000002.1"/>
</dbReference>
<dbReference type="Proteomes" id="UP001645859">
    <property type="component" value="Unassembled WGS sequence"/>
</dbReference>
<evidence type="ECO:0000259" key="14">
    <source>
        <dbReference type="PROSITE" id="PS50885"/>
    </source>
</evidence>
<evidence type="ECO:0000256" key="7">
    <source>
        <dbReference type="ARBA" id="ARBA00022777"/>
    </source>
</evidence>
<dbReference type="InterPro" id="IPR004358">
    <property type="entry name" value="Sig_transdc_His_kin-like_C"/>
</dbReference>
<dbReference type="InterPro" id="IPR003661">
    <property type="entry name" value="HisK_dim/P_dom"/>
</dbReference>
<comment type="subcellular location">
    <subcellularLocation>
        <location evidence="2">Cell membrane</location>
    </subcellularLocation>
</comment>
<keyword evidence="8 12" id="KW-1133">Transmembrane helix</keyword>
<keyword evidence="5" id="KW-0808">Transferase</keyword>
<evidence type="ECO:0000256" key="11">
    <source>
        <dbReference type="SAM" id="MobiDB-lite"/>
    </source>
</evidence>
<feature type="compositionally biased region" description="Low complexity" evidence="11">
    <location>
        <begin position="15"/>
        <end position="51"/>
    </location>
</feature>
<feature type="region of interest" description="Disordered" evidence="11">
    <location>
        <begin position="537"/>
        <end position="574"/>
    </location>
</feature>
<organism evidence="15 16">
    <name type="scientific">Leucobacter chromiireducens subsp. solipictus</name>
    <dbReference type="NCBI Taxonomy" id="398235"/>
    <lineage>
        <taxon>Bacteria</taxon>
        <taxon>Bacillati</taxon>
        <taxon>Actinomycetota</taxon>
        <taxon>Actinomycetes</taxon>
        <taxon>Micrococcales</taxon>
        <taxon>Microbacteriaceae</taxon>
        <taxon>Leucobacter</taxon>
    </lineage>
</organism>
<feature type="region of interest" description="Disordered" evidence="11">
    <location>
        <begin position="187"/>
        <end position="206"/>
    </location>
</feature>
<evidence type="ECO:0000313" key="15">
    <source>
        <dbReference type="EMBL" id="MBL3678399.1"/>
    </source>
</evidence>
<dbReference type="InterPro" id="IPR003594">
    <property type="entry name" value="HATPase_dom"/>
</dbReference>
<evidence type="ECO:0000256" key="3">
    <source>
        <dbReference type="ARBA" id="ARBA00012438"/>
    </source>
</evidence>
<sequence>MTDTPTRAFPTEILPTTPLPSAAGSPATGPATGPASSTTPAAPTDPAAPTTPASPPPPAPLRTLRARTLPARWRITAWIVLSTLFTLCAIGLVSRSLSLATVEVEANAQISQEAEEFARFVAEGVDPKTTKPFASPERLLEVYLARQSVSEGELIVGLAGGTIVGQLSGVPGRDPDAVPDLDALTAQSGTAERSGAGETPDGDPVRWGRMDFEVGSETGALFVAQFTAADRAAVDRSMGTLAWVAAIGLLLCSGVAWLVAGQILAPVREVYRVARDIGEHDLTARVPVEGSDDIAQVAATFNQMLDRLEEAHRTQQRFVDDAGHELRTPITIVRGHLELLSEDPVERQATLRLVTDELARMSRIVADLLVLARAQQPDFVRLSPHDVAALTLDIEAKAQALGDRRWQLMEVAEGTAEVDAQRVTQAVLQLAANAVQVTDAGDRIRIGSRFDGHGADRRLSVWVADEGPGVSEAAAARIFERFVHGGHVTARSDTAGPAARHGSGLGLAIVRAITDGHGGSAWVESTLGAGATFGLDLPAPELSTSELPASELPADPSRADDDAPTTPLTTPKEH</sequence>
<dbReference type="PANTHER" id="PTHR45436">
    <property type="entry name" value="SENSOR HISTIDINE KINASE YKOH"/>
    <property type="match status" value="1"/>
</dbReference>
<keyword evidence="4" id="KW-0597">Phosphoprotein</keyword>
<dbReference type="CDD" id="cd00082">
    <property type="entry name" value="HisKA"/>
    <property type="match status" value="1"/>
</dbReference>
<name>A0ABS1SCX9_9MICO</name>
<proteinExistence type="predicted"/>
<keyword evidence="9" id="KW-0902">Two-component regulatory system</keyword>
<dbReference type="SUPFAM" id="SSF47384">
    <property type="entry name" value="Homodimeric domain of signal transducing histidine kinase"/>
    <property type="match status" value="1"/>
</dbReference>
<dbReference type="CDD" id="cd06225">
    <property type="entry name" value="HAMP"/>
    <property type="match status" value="1"/>
</dbReference>
<evidence type="ECO:0000256" key="2">
    <source>
        <dbReference type="ARBA" id="ARBA00004236"/>
    </source>
</evidence>
<dbReference type="EMBL" id="QYAC01000002">
    <property type="protein sequence ID" value="MBL3678399.1"/>
    <property type="molecule type" value="Genomic_DNA"/>
</dbReference>
<dbReference type="EC" id="2.7.13.3" evidence="3"/>
<dbReference type="Pfam" id="PF00672">
    <property type="entry name" value="HAMP"/>
    <property type="match status" value="1"/>
</dbReference>
<evidence type="ECO:0000256" key="5">
    <source>
        <dbReference type="ARBA" id="ARBA00022679"/>
    </source>
</evidence>
<dbReference type="SUPFAM" id="SSF158472">
    <property type="entry name" value="HAMP domain-like"/>
    <property type="match status" value="1"/>
</dbReference>
<feature type="transmembrane region" description="Helical" evidence="12">
    <location>
        <begin position="241"/>
        <end position="260"/>
    </location>
</feature>
<feature type="domain" description="HAMP" evidence="14">
    <location>
        <begin position="261"/>
        <end position="313"/>
    </location>
</feature>
<dbReference type="Pfam" id="PF02518">
    <property type="entry name" value="HATPase_c"/>
    <property type="match status" value="1"/>
</dbReference>
<dbReference type="PROSITE" id="PS50109">
    <property type="entry name" value="HIS_KIN"/>
    <property type="match status" value="1"/>
</dbReference>
<feature type="region of interest" description="Disordered" evidence="11">
    <location>
        <begin position="1"/>
        <end position="62"/>
    </location>
</feature>
<dbReference type="SMART" id="SM00388">
    <property type="entry name" value="HisKA"/>
    <property type="match status" value="1"/>
</dbReference>
<evidence type="ECO:0000256" key="8">
    <source>
        <dbReference type="ARBA" id="ARBA00022989"/>
    </source>
</evidence>
<dbReference type="InterPro" id="IPR050428">
    <property type="entry name" value="TCS_sensor_his_kinase"/>
</dbReference>
<comment type="caution">
    <text evidence="15">The sequence shown here is derived from an EMBL/GenBank/DDBJ whole genome shotgun (WGS) entry which is preliminary data.</text>
</comment>
<evidence type="ECO:0000256" key="9">
    <source>
        <dbReference type="ARBA" id="ARBA00023012"/>
    </source>
</evidence>